<dbReference type="KEGG" id="orp:MOP44_09080"/>
<reference evidence="2" key="1">
    <citation type="submission" date="2021-04" db="EMBL/GenBank/DDBJ databases">
        <title>Phylogenetic analysis of Acidobacteriaceae.</title>
        <authorList>
            <person name="Qiu L."/>
            <person name="Zhang Q."/>
        </authorList>
    </citation>
    <scope>NUCLEOTIDE SEQUENCE</scope>
    <source>
        <strain evidence="2">DSM 25168</strain>
    </source>
</reference>
<dbReference type="EMBL" id="CP093313">
    <property type="protein sequence ID" value="UWZ86084.1"/>
    <property type="molecule type" value="Genomic_DNA"/>
</dbReference>
<organism evidence="2 3">
    <name type="scientific">Occallatibacter riparius</name>
    <dbReference type="NCBI Taxonomy" id="1002689"/>
    <lineage>
        <taxon>Bacteria</taxon>
        <taxon>Pseudomonadati</taxon>
        <taxon>Acidobacteriota</taxon>
        <taxon>Terriglobia</taxon>
        <taxon>Terriglobales</taxon>
        <taxon>Acidobacteriaceae</taxon>
        <taxon>Occallatibacter</taxon>
    </lineage>
</organism>
<dbReference type="RefSeq" id="WP_260795727.1">
    <property type="nucleotide sequence ID" value="NZ_CP093313.1"/>
</dbReference>
<protein>
    <submittedName>
        <fullName evidence="2">LPXTG cell wall anchor domain-containing protein</fullName>
    </submittedName>
</protein>
<sequence length="253" mass="26635">MNTKPNTLLSVLAVSMAFAAFEATAMSQVQTTKSTETHAPTVTTTVARGEVVYVSGNQLVVKMEDGTMRDFPNVPESARVTVNGQQMGIHDLKPGMKLEKTITTTTTPKTITTVQTVTGKVWHVNAPSSVILTLEDGTNQQFKVPKGQTFMVNGNKTDVFGLRKGMKVTATKVVEESATEVAQHTAISGQLPPPPPPDAPILIAVAVPTPAPAAAAAPEKELPKTGSPLPLIGLLGLLCLAGSFTLKVSRNRA</sequence>
<dbReference type="Proteomes" id="UP001059380">
    <property type="component" value="Chromosome"/>
</dbReference>
<keyword evidence="1" id="KW-0732">Signal</keyword>
<name>A0A9J7BT79_9BACT</name>
<dbReference type="NCBIfam" id="TIGR01167">
    <property type="entry name" value="LPXTG_anchor"/>
    <property type="match status" value="1"/>
</dbReference>
<feature type="signal peptide" evidence="1">
    <location>
        <begin position="1"/>
        <end position="19"/>
    </location>
</feature>
<evidence type="ECO:0000313" key="2">
    <source>
        <dbReference type="EMBL" id="UWZ86084.1"/>
    </source>
</evidence>
<dbReference type="AlphaFoldDB" id="A0A9J7BT79"/>
<accession>A0A9J7BT79</accession>
<feature type="chain" id="PRO_5039897070" evidence="1">
    <location>
        <begin position="20"/>
        <end position="253"/>
    </location>
</feature>
<keyword evidence="3" id="KW-1185">Reference proteome</keyword>
<evidence type="ECO:0000313" key="3">
    <source>
        <dbReference type="Proteomes" id="UP001059380"/>
    </source>
</evidence>
<proteinExistence type="predicted"/>
<gene>
    <name evidence="2" type="ORF">MOP44_09080</name>
</gene>
<evidence type="ECO:0000256" key="1">
    <source>
        <dbReference type="SAM" id="SignalP"/>
    </source>
</evidence>